<evidence type="ECO:0000259" key="28">
    <source>
        <dbReference type="Pfam" id="PF00891"/>
    </source>
</evidence>
<dbReference type="InterPro" id="IPR012967">
    <property type="entry name" value="COMT_dimerisation"/>
</dbReference>
<comment type="catalytic activity">
    <reaction evidence="8">
        <text>isorhamnetin + S-adenosyl-L-methionine = 3',4'-O-dimethylquercetin + S-adenosyl-L-homocysteine + 2 H(+)</text>
        <dbReference type="Rhea" id="RHEA:74723"/>
        <dbReference type="ChEBI" id="CHEBI:15378"/>
        <dbReference type="ChEBI" id="CHEBI:57856"/>
        <dbReference type="ChEBI" id="CHEBI:59789"/>
        <dbReference type="ChEBI" id="CHEBI:144055"/>
        <dbReference type="ChEBI" id="CHEBI:194064"/>
    </reaction>
    <physiologicalReaction direction="left-to-right" evidence="8">
        <dbReference type="Rhea" id="RHEA:74724"/>
    </physiologicalReaction>
</comment>
<evidence type="ECO:0000256" key="8">
    <source>
        <dbReference type="ARBA" id="ARBA00050865"/>
    </source>
</evidence>
<evidence type="ECO:0000256" key="14">
    <source>
        <dbReference type="ARBA" id="ARBA00052954"/>
    </source>
</evidence>
<comment type="similarity">
    <text evidence="5">Belongs to the class I-like SAM-binding methyltransferase superfamily. Cation-independent O-methyltransferase family. COMT subfamily.</text>
</comment>
<keyword evidence="1" id="KW-0489">Methyltransferase</keyword>
<evidence type="ECO:0000256" key="18">
    <source>
        <dbReference type="ARBA" id="ARBA00075037"/>
    </source>
</evidence>
<evidence type="ECO:0000256" key="12">
    <source>
        <dbReference type="ARBA" id="ARBA00052350"/>
    </source>
</evidence>
<evidence type="ECO:0000256" key="26">
    <source>
        <dbReference type="ARBA" id="ARBA00082343"/>
    </source>
</evidence>
<dbReference type="GO" id="GO:0033803">
    <property type="term" value="F:kaempferol 4'-O-methyltransferase activity"/>
    <property type="evidence" value="ECO:0007669"/>
    <property type="project" value="UniProtKB-EC"/>
</dbReference>
<evidence type="ECO:0000256" key="27">
    <source>
        <dbReference type="PIRSR" id="PIRSR005739-1"/>
    </source>
</evidence>
<evidence type="ECO:0000313" key="31">
    <source>
        <dbReference type="Proteomes" id="UP000004994"/>
    </source>
</evidence>
<comment type="catalytic activity">
    <reaction evidence="13">
        <text>kaempferol + S-adenosyl-L-methionine = kaempferide + S-adenosyl-L-homocysteine + H(+)</text>
        <dbReference type="Rhea" id="RHEA:15105"/>
        <dbReference type="ChEBI" id="CHEBI:15378"/>
        <dbReference type="ChEBI" id="CHEBI:57856"/>
        <dbReference type="ChEBI" id="CHEBI:58573"/>
        <dbReference type="ChEBI" id="CHEBI:58925"/>
        <dbReference type="ChEBI" id="CHEBI:59789"/>
        <dbReference type="EC" id="2.1.1.155"/>
    </reaction>
    <physiologicalReaction direction="left-to-right" evidence="13">
        <dbReference type="Rhea" id="RHEA:15106"/>
    </physiologicalReaction>
</comment>
<dbReference type="InterPro" id="IPR036390">
    <property type="entry name" value="WH_DNA-bd_sf"/>
</dbReference>
<protein>
    <recommendedName>
        <fullName evidence="17">Myricetin 7/4'-O-methyltransferase 2</fullName>
        <ecNumber evidence="15">2.1.1.155</ecNumber>
        <ecNumber evidence="16">2.1.1.82</ecNumber>
    </recommendedName>
    <alternativeName>
        <fullName evidence="19">3',4',5'-trimethyl myricetin 7-O-methyltransferase</fullName>
    </alternativeName>
    <alternativeName>
        <fullName evidence="21">3',5'-dimethyl myricetin 7-O-methyltransferase</fullName>
    </alternativeName>
    <alternativeName>
        <fullName evidence="24">3'-methyl quercetin 4'-O-methyltransferase</fullName>
    </alternativeName>
    <alternativeName>
        <fullName evidence="23">3-methyl quercetin 7-O-methyltransferase</fullName>
    </alternativeName>
    <alternativeName>
        <fullName evidence="25">4'-methyl kaempferol 7-O-methyltransferase</fullName>
    </alternativeName>
    <alternativeName>
        <fullName evidence="26">7-methyl quercetin 4'-O-methyltransferase</fullName>
    </alternativeName>
    <alternativeName>
        <fullName evidence="22">Kaempferol 4'-O-methyltransferase</fullName>
    </alternativeName>
    <alternativeName>
        <fullName evidence="18">Myricetin 7-O-methyltransferase</fullName>
    </alternativeName>
    <alternativeName>
        <fullName evidence="20">Quercetin 7-O-methyltransferase</fullName>
    </alternativeName>
</protein>
<evidence type="ECO:0000256" key="7">
    <source>
        <dbReference type="ARBA" id="ARBA00050798"/>
    </source>
</evidence>
<evidence type="ECO:0000256" key="20">
    <source>
        <dbReference type="ARBA" id="ARBA00077083"/>
    </source>
</evidence>
<evidence type="ECO:0000256" key="4">
    <source>
        <dbReference type="ARBA" id="ARBA00034479"/>
    </source>
</evidence>
<feature type="domain" description="O-methyltransferase dimerisation" evidence="29">
    <location>
        <begin position="19"/>
        <end position="108"/>
    </location>
</feature>
<dbReference type="STRING" id="4081.A0A3Q7J949"/>
<evidence type="ECO:0000256" key="11">
    <source>
        <dbReference type="ARBA" id="ARBA00051832"/>
    </source>
</evidence>
<dbReference type="KEGG" id="sly:101265317"/>
<evidence type="ECO:0000256" key="1">
    <source>
        <dbReference type="ARBA" id="ARBA00022603"/>
    </source>
</evidence>
<evidence type="ECO:0000256" key="25">
    <source>
        <dbReference type="ARBA" id="ARBA00081857"/>
    </source>
</evidence>
<proteinExistence type="inferred from homology"/>
<dbReference type="Pfam" id="PF00891">
    <property type="entry name" value="Methyltransf_2"/>
    <property type="match status" value="1"/>
</dbReference>
<sequence length="362" mass="40845">MALPNDNTREILAAQAHIWNHTFSYINSMSLKCAIQLGIPDIIHSHGRAMTLSDLVNALPINNNVKTLDYIFRLMRILIHGGFFNKIKVNDKEEGYLLTPASCLLLKDEPLSQVAFVQTELDQSFMDPWHSLIKWIRSDHDNSSTPFAISHGKPLFEYDETQPNINRQFNEIMASDSRLVISVLIKNCKGVFEGLKSLVDVGGGIGIVGKVLADAFREMNCIVFDLPHVIEGCEGSKNLCYVGGDMFKFIPSANAILLKWVLHDWSDEECIKILKKCKKAIPSKEKGGKVIIIDMVLMDRKIEKGDGKSYETQLFFDMLMMVHVSGKERNQQDWAKLFCSAGFSDYNIIPMLGLRSIIEVFP</sequence>
<dbReference type="FunFam" id="3.40.50.150:FF:000057">
    <property type="entry name" value="O-methyltransferase ZRP4"/>
    <property type="match status" value="1"/>
</dbReference>
<feature type="domain" description="O-methyltransferase C-terminal" evidence="28">
    <location>
        <begin position="129"/>
        <end position="344"/>
    </location>
</feature>
<dbReference type="GO" id="GO:0046983">
    <property type="term" value="F:protein dimerization activity"/>
    <property type="evidence" value="ECO:0007669"/>
    <property type="project" value="InterPro"/>
</dbReference>
<keyword evidence="2" id="KW-0808">Transferase</keyword>
<dbReference type="SUPFAM" id="SSF53335">
    <property type="entry name" value="S-adenosyl-L-methionine-dependent methyltransferases"/>
    <property type="match status" value="1"/>
</dbReference>
<dbReference type="InterPro" id="IPR029063">
    <property type="entry name" value="SAM-dependent_MTases_sf"/>
</dbReference>
<dbReference type="PANTHER" id="PTHR11746">
    <property type="entry name" value="O-METHYLTRANSFERASE"/>
    <property type="match status" value="1"/>
</dbReference>
<dbReference type="EnsemblPlants" id="Solyc12g041960.2.1">
    <property type="protein sequence ID" value="Solyc12g041960.2.1"/>
    <property type="gene ID" value="Solyc12g041960.2"/>
</dbReference>
<dbReference type="SMR" id="A0A3Q7J949"/>
<dbReference type="Gene3D" id="1.10.10.10">
    <property type="entry name" value="Winged helix-like DNA-binding domain superfamily/Winged helix DNA-binding domain"/>
    <property type="match status" value="1"/>
</dbReference>
<gene>
    <name evidence="30" type="primary">LOC101265317</name>
</gene>
<evidence type="ECO:0000256" key="13">
    <source>
        <dbReference type="ARBA" id="ARBA00052645"/>
    </source>
</evidence>
<dbReference type="InterPro" id="IPR001077">
    <property type="entry name" value="COMT_C"/>
</dbReference>
<dbReference type="PIRSF" id="PIRSF005739">
    <property type="entry name" value="O-mtase"/>
    <property type="match status" value="1"/>
</dbReference>
<feature type="active site" description="Proton acceptor" evidence="27">
    <location>
        <position position="263"/>
    </location>
</feature>
<dbReference type="Gene3D" id="3.40.50.150">
    <property type="entry name" value="Vaccinia Virus protein VP39"/>
    <property type="match status" value="1"/>
</dbReference>
<evidence type="ECO:0000259" key="29">
    <source>
        <dbReference type="Pfam" id="PF08100"/>
    </source>
</evidence>
<dbReference type="SUPFAM" id="SSF46785">
    <property type="entry name" value="Winged helix' DNA-binding domain"/>
    <property type="match status" value="1"/>
</dbReference>
<evidence type="ECO:0000256" key="5">
    <source>
        <dbReference type="ARBA" id="ARBA00034481"/>
    </source>
</evidence>
<dbReference type="GO" id="GO:0032259">
    <property type="term" value="P:methylation"/>
    <property type="evidence" value="ECO:0000318"/>
    <property type="project" value="GO_Central"/>
</dbReference>
<dbReference type="GO" id="GO:0030757">
    <property type="term" value="F:3-methylquercitin 7-O-methyltransferase activity"/>
    <property type="evidence" value="ECO:0007669"/>
    <property type="project" value="UniProtKB-EC"/>
</dbReference>
<dbReference type="RefSeq" id="XP_004252468.1">
    <property type="nucleotide sequence ID" value="XM_004252420.5"/>
</dbReference>
<dbReference type="GeneID" id="101265317"/>
<keyword evidence="3" id="KW-0949">S-adenosyl-L-methionine</keyword>
<dbReference type="Proteomes" id="UP000004994">
    <property type="component" value="Chromosome 12"/>
</dbReference>
<dbReference type="EC" id="2.1.1.155" evidence="15"/>
<dbReference type="InParanoid" id="A0A3Q7J949"/>
<dbReference type="FunFam" id="1.10.10.10:FF:000213">
    <property type="entry name" value="Coniferyl alcohol 9-O-methyltransferase"/>
    <property type="match status" value="1"/>
</dbReference>
<dbReference type="InterPro" id="IPR016461">
    <property type="entry name" value="COMT-like"/>
</dbReference>
<dbReference type="InterPro" id="IPR036388">
    <property type="entry name" value="WH-like_DNA-bd_sf"/>
</dbReference>
<dbReference type="GO" id="GO:0008757">
    <property type="term" value="F:S-adenosylmethionine-dependent methyltransferase activity"/>
    <property type="evidence" value="ECO:0000318"/>
    <property type="project" value="GO_Central"/>
</dbReference>
<organism evidence="30">
    <name type="scientific">Solanum lycopersicum</name>
    <name type="common">Tomato</name>
    <name type="synonym">Lycopersicon esculentum</name>
    <dbReference type="NCBI Taxonomy" id="4081"/>
    <lineage>
        <taxon>Eukaryota</taxon>
        <taxon>Viridiplantae</taxon>
        <taxon>Streptophyta</taxon>
        <taxon>Embryophyta</taxon>
        <taxon>Tracheophyta</taxon>
        <taxon>Spermatophyta</taxon>
        <taxon>Magnoliopsida</taxon>
        <taxon>eudicotyledons</taxon>
        <taxon>Gunneridae</taxon>
        <taxon>Pentapetalae</taxon>
        <taxon>asterids</taxon>
        <taxon>lamiids</taxon>
        <taxon>Solanales</taxon>
        <taxon>Solanaceae</taxon>
        <taxon>Solanoideae</taxon>
        <taxon>Solaneae</taxon>
        <taxon>Solanum</taxon>
        <taxon>Solanum subgen. Lycopersicon</taxon>
    </lineage>
</organism>
<dbReference type="OMA" id="NGRDIWD"/>
<comment type="catalytic activity">
    <reaction evidence="7">
        <text>3',4',5,7-tetrahydroxy-3-methoxyflavone + S-adenosyl-L-methionine = 3',4',5-trihydroxy-3,7-dimethoxyflavone + S-adenosyl-L-homocysteine + H(+)</text>
        <dbReference type="Rhea" id="RHEA:16181"/>
        <dbReference type="ChEBI" id="CHEBI:15378"/>
        <dbReference type="ChEBI" id="CHEBI:57856"/>
        <dbReference type="ChEBI" id="CHEBI:57928"/>
        <dbReference type="ChEBI" id="CHEBI:59789"/>
        <dbReference type="ChEBI" id="CHEBI:77710"/>
        <dbReference type="EC" id="2.1.1.82"/>
    </reaction>
    <physiologicalReaction direction="left-to-right" evidence="7">
        <dbReference type="Rhea" id="RHEA:16182"/>
    </physiologicalReaction>
</comment>
<comment type="pathway">
    <text evidence="4">Flavonoid metabolism.</text>
</comment>
<comment type="catalytic activity">
    <reaction evidence="14">
        <text>myricetin + S-adenosyl-L-methionine = 7-O-methylmyricetin + S-adenosyl-L-homocysteine + H(+)</text>
        <dbReference type="Rhea" id="RHEA:74719"/>
        <dbReference type="ChEBI" id="CHEBI:15378"/>
        <dbReference type="ChEBI" id="CHEBI:57856"/>
        <dbReference type="ChEBI" id="CHEBI:58395"/>
        <dbReference type="ChEBI" id="CHEBI:59789"/>
        <dbReference type="ChEBI" id="CHEBI:194065"/>
    </reaction>
    <physiologicalReaction direction="left-to-right" evidence="14">
        <dbReference type="Rhea" id="RHEA:74720"/>
    </physiologicalReaction>
</comment>
<dbReference type="OrthoDB" id="2410195at2759"/>
<reference evidence="30" key="1">
    <citation type="journal article" date="2012" name="Nature">
        <title>The tomato genome sequence provides insights into fleshy fruit evolution.</title>
        <authorList>
            <consortium name="Tomato Genome Consortium"/>
        </authorList>
    </citation>
    <scope>NUCLEOTIDE SEQUENCE [LARGE SCALE GENOMIC DNA]</scope>
    <source>
        <strain evidence="30">cv. Heinz 1706</strain>
    </source>
</reference>
<evidence type="ECO:0000256" key="21">
    <source>
        <dbReference type="ARBA" id="ARBA00077867"/>
    </source>
</evidence>
<evidence type="ECO:0000256" key="22">
    <source>
        <dbReference type="ARBA" id="ARBA00079780"/>
    </source>
</evidence>
<dbReference type="GO" id="GO:0009813">
    <property type="term" value="P:flavonoid biosynthetic process"/>
    <property type="evidence" value="ECO:0007669"/>
    <property type="project" value="UniProtKB-ARBA"/>
</dbReference>
<dbReference type="AlphaFoldDB" id="A0A3Q7J949"/>
<dbReference type="PaxDb" id="4081-Solyc12g041960.1.1"/>
<evidence type="ECO:0000256" key="2">
    <source>
        <dbReference type="ARBA" id="ARBA00022679"/>
    </source>
</evidence>
<evidence type="ECO:0000256" key="19">
    <source>
        <dbReference type="ARBA" id="ARBA00076529"/>
    </source>
</evidence>
<evidence type="ECO:0000256" key="10">
    <source>
        <dbReference type="ARBA" id="ARBA00051617"/>
    </source>
</evidence>
<comment type="catalytic activity">
    <reaction evidence="12">
        <text>rhamnetin + S-adenosyl-L-methionine = 7,4'-O-dimethylquercetin + S-adenosyl-L-homocysteine + H(+)</text>
        <dbReference type="Rhea" id="RHEA:74731"/>
        <dbReference type="ChEBI" id="CHEBI:15378"/>
        <dbReference type="ChEBI" id="CHEBI:57856"/>
        <dbReference type="ChEBI" id="CHEBI:59789"/>
        <dbReference type="ChEBI" id="CHEBI:192706"/>
        <dbReference type="ChEBI" id="CHEBI:194068"/>
    </reaction>
    <physiologicalReaction direction="left-to-right" evidence="12">
        <dbReference type="Rhea" id="RHEA:74732"/>
    </physiologicalReaction>
</comment>
<evidence type="ECO:0000256" key="17">
    <source>
        <dbReference type="ARBA" id="ARBA00071832"/>
    </source>
</evidence>
<comment type="catalytic activity">
    <reaction evidence="9">
        <text>kaempferide + S-adenosyl-L-methionine = 7,4'-O-dimethylkaempferol + S-adenosyl-L-homocysteine + H(+)</text>
        <dbReference type="Rhea" id="RHEA:74775"/>
        <dbReference type="ChEBI" id="CHEBI:15378"/>
        <dbReference type="ChEBI" id="CHEBI:57856"/>
        <dbReference type="ChEBI" id="CHEBI:58925"/>
        <dbReference type="ChEBI" id="CHEBI:59789"/>
        <dbReference type="ChEBI" id="CHEBI:194067"/>
    </reaction>
    <physiologicalReaction direction="left-to-right" evidence="9">
        <dbReference type="Rhea" id="RHEA:74776"/>
    </physiologicalReaction>
</comment>
<comment type="catalytic activity">
    <reaction evidence="10">
        <text>3',4',5'-O-trimethylmyricetin + S-adenosyl-L-methionine = 7,3',4',5'-O-tetramethylmyricetin + S-adenosyl-L-homocysteine</text>
        <dbReference type="Rhea" id="RHEA:74739"/>
        <dbReference type="ChEBI" id="CHEBI:57856"/>
        <dbReference type="ChEBI" id="CHEBI:59789"/>
        <dbReference type="ChEBI" id="CHEBI:194070"/>
        <dbReference type="ChEBI" id="CHEBI:194071"/>
    </reaction>
    <physiologicalReaction direction="left-to-right" evidence="10">
        <dbReference type="Rhea" id="RHEA:74740"/>
    </physiologicalReaction>
</comment>
<comment type="catalytic activity">
    <reaction evidence="6">
        <text>syringetin + S-adenosyl-L-methionine = 7,3',5'-O-trimethylmyricetin + S-adenosyl-L-homocysteine + H(+)</text>
        <dbReference type="Rhea" id="RHEA:74735"/>
        <dbReference type="ChEBI" id="CHEBI:15378"/>
        <dbReference type="ChEBI" id="CHEBI:57856"/>
        <dbReference type="ChEBI" id="CHEBI:58412"/>
        <dbReference type="ChEBI" id="CHEBI:59789"/>
        <dbReference type="ChEBI" id="CHEBI:194069"/>
    </reaction>
    <physiologicalReaction direction="left-to-right" evidence="6">
        <dbReference type="Rhea" id="RHEA:74736"/>
    </physiologicalReaction>
</comment>
<accession>A0A3Q7J949</accession>
<evidence type="ECO:0000256" key="23">
    <source>
        <dbReference type="ARBA" id="ARBA00081209"/>
    </source>
</evidence>
<evidence type="ECO:0000256" key="24">
    <source>
        <dbReference type="ARBA" id="ARBA00081707"/>
    </source>
</evidence>
<evidence type="ECO:0000313" key="30">
    <source>
        <dbReference type="EnsemblPlants" id="Solyc12g041960.2.1"/>
    </source>
</evidence>
<evidence type="ECO:0000256" key="16">
    <source>
        <dbReference type="ARBA" id="ARBA00066892"/>
    </source>
</evidence>
<evidence type="ECO:0000256" key="6">
    <source>
        <dbReference type="ARBA" id="ARBA00050300"/>
    </source>
</evidence>
<comment type="catalytic activity">
    <reaction evidence="11">
        <text>quercetin + S-adenosyl-L-methionine = rhamnetin + S-adenosyl-L-homocysteine + H(+)</text>
        <dbReference type="Rhea" id="RHEA:73115"/>
        <dbReference type="ChEBI" id="CHEBI:15378"/>
        <dbReference type="ChEBI" id="CHEBI:57694"/>
        <dbReference type="ChEBI" id="CHEBI:57856"/>
        <dbReference type="ChEBI" id="CHEBI:59789"/>
        <dbReference type="ChEBI" id="CHEBI:192706"/>
    </reaction>
    <physiologicalReaction direction="left-to-right" evidence="11">
        <dbReference type="Rhea" id="RHEA:73116"/>
    </physiologicalReaction>
</comment>
<reference evidence="30" key="2">
    <citation type="submission" date="2019-01" db="UniProtKB">
        <authorList>
            <consortium name="EnsemblPlants"/>
        </authorList>
    </citation>
    <scope>IDENTIFICATION</scope>
    <source>
        <strain evidence="30">cv. Heinz 1706</strain>
    </source>
</reference>
<dbReference type="Pfam" id="PF08100">
    <property type="entry name" value="Dimerisation"/>
    <property type="match status" value="1"/>
</dbReference>
<dbReference type="EC" id="2.1.1.82" evidence="16"/>
<evidence type="ECO:0000256" key="9">
    <source>
        <dbReference type="ARBA" id="ARBA00050947"/>
    </source>
</evidence>
<name>A0A3Q7J949_SOLLC</name>
<keyword evidence="31" id="KW-1185">Reference proteome</keyword>
<dbReference type="PROSITE" id="PS51683">
    <property type="entry name" value="SAM_OMT_II"/>
    <property type="match status" value="1"/>
</dbReference>
<dbReference type="Gramene" id="Solyc12g041960.2.1">
    <property type="protein sequence ID" value="Solyc12g041960.2.1"/>
    <property type="gene ID" value="Solyc12g041960.2"/>
</dbReference>
<dbReference type="GO" id="GO:0008171">
    <property type="term" value="F:O-methyltransferase activity"/>
    <property type="evidence" value="ECO:0000318"/>
    <property type="project" value="GO_Central"/>
</dbReference>
<evidence type="ECO:0000256" key="3">
    <source>
        <dbReference type="ARBA" id="ARBA00022691"/>
    </source>
</evidence>
<evidence type="ECO:0000256" key="15">
    <source>
        <dbReference type="ARBA" id="ARBA00066353"/>
    </source>
</evidence>